<dbReference type="PROSITE" id="PS00018">
    <property type="entry name" value="EF_HAND_1"/>
    <property type="match status" value="3"/>
</dbReference>
<feature type="domain" description="EF-hand" evidence="3">
    <location>
        <begin position="1"/>
        <end position="36"/>
    </location>
</feature>
<sequence>MASISLDAAIRSLDRDGDGKISAAELALCMVSLMGVELPQEEAAALVALADGDGDGLLEVEELASVLQAGGEEEAERDLLAAFETYESDGEGCITPVSLRRTLSMLGTSKEVHECKEMICRFDLDGNGVLSFEEFKIMMMV</sequence>
<evidence type="ECO:0000259" key="3">
    <source>
        <dbReference type="PROSITE" id="PS50222"/>
    </source>
</evidence>
<keyword evidence="1" id="KW-0479">Metal-binding</keyword>
<accession>A0A8J5FWK8</accession>
<dbReference type="Proteomes" id="UP000734854">
    <property type="component" value="Unassembled WGS sequence"/>
</dbReference>
<feature type="domain" description="EF-hand" evidence="3">
    <location>
        <begin position="38"/>
        <end position="73"/>
    </location>
</feature>
<dbReference type="InterPro" id="IPR039647">
    <property type="entry name" value="EF_hand_pair_protein_CML-like"/>
</dbReference>
<evidence type="ECO:0000313" key="4">
    <source>
        <dbReference type="EMBL" id="KAG6496230.1"/>
    </source>
</evidence>
<dbReference type="EMBL" id="JACMSC010000012">
    <property type="protein sequence ID" value="KAG6496230.1"/>
    <property type="molecule type" value="Genomic_DNA"/>
</dbReference>
<dbReference type="PROSITE" id="PS50222">
    <property type="entry name" value="EF_HAND_2"/>
    <property type="match status" value="4"/>
</dbReference>
<dbReference type="PANTHER" id="PTHR10891">
    <property type="entry name" value="EF-HAND CALCIUM-BINDING DOMAIN CONTAINING PROTEIN"/>
    <property type="match status" value="1"/>
</dbReference>
<dbReference type="Pfam" id="PF13499">
    <property type="entry name" value="EF-hand_7"/>
    <property type="match status" value="2"/>
</dbReference>
<comment type="caution">
    <text evidence="4">The sequence shown here is derived from an EMBL/GenBank/DDBJ whole genome shotgun (WGS) entry which is preliminary data.</text>
</comment>
<dbReference type="AlphaFoldDB" id="A0A8J5FWK8"/>
<dbReference type="SMART" id="SM00054">
    <property type="entry name" value="EFh"/>
    <property type="match status" value="4"/>
</dbReference>
<feature type="domain" description="EF-hand" evidence="3">
    <location>
        <begin position="74"/>
        <end position="109"/>
    </location>
</feature>
<feature type="domain" description="EF-hand" evidence="3">
    <location>
        <begin position="110"/>
        <end position="141"/>
    </location>
</feature>
<organism evidence="4 5">
    <name type="scientific">Zingiber officinale</name>
    <name type="common">Ginger</name>
    <name type="synonym">Amomum zingiber</name>
    <dbReference type="NCBI Taxonomy" id="94328"/>
    <lineage>
        <taxon>Eukaryota</taxon>
        <taxon>Viridiplantae</taxon>
        <taxon>Streptophyta</taxon>
        <taxon>Embryophyta</taxon>
        <taxon>Tracheophyta</taxon>
        <taxon>Spermatophyta</taxon>
        <taxon>Magnoliopsida</taxon>
        <taxon>Liliopsida</taxon>
        <taxon>Zingiberales</taxon>
        <taxon>Zingiberaceae</taxon>
        <taxon>Zingiber</taxon>
    </lineage>
</organism>
<evidence type="ECO:0000313" key="5">
    <source>
        <dbReference type="Proteomes" id="UP000734854"/>
    </source>
</evidence>
<name>A0A8J5FWK8_ZINOF</name>
<proteinExistence type="predicted"/>
<evidence type="ECO:0000256" key="1">
    <source>
        <dbReference type="ARBA" id="ARBA00022723"/>
    </source>
</evidence>
<keyword evidence="5" id="KW-1185">Reference proteome</keyword>
<reference evidence="4 5" key="1">
    <citation type="submission" date="2020-08" db="EMBL/GenBank/DDBJ databases">
        <title>Plant Genome Project.</title>
        <authorList>
            <person name="Zhang R.-G."/>
        </authorList>
    </citation>
    <scope>NUCLEOTIDE SEQUENCE [LARGE SCALE GENOMIC DNA]</scope>
    <source>
        <tissue evidence="4">Rhizome</tissue>
    </source>
</reference>
<protein>
    <recommendedName>
        <fullName evidence="3">EF-hand domain-containing protein</fullName>
    </recommendedName>
</protein>
<dbReference type="OrthoDB" id="26525at2759"/>
<dbReference type="InterPro" id="IPR018247">
    <property type="entry name" value="EF_Hand_1_Ca_BS"/>
</dbReference>
<dbReference type="InterPro" id="IPR002048">
    <property type="entry name" value="EF_hand_dom"/>
</dbReference>
<evidence type="ECO:0000256" key="2">
    <source>
        <dbReference type="ARBA" id="ARBA00022737"/>
    </source>
</evidence>
<dbReference type="CDD" id="cd00051">
    <property type="entry name" value="EFh"/>
    <property type="match status" value="1"/>
</dbReference>
<keyword evidence="2" id="KW-0677">Repeat</keyword>
<dbReference type="GO" id="GO:0005509">
    <property type="term" value="F:calcium ion binding"/>
    <property type="evidence" value="ECO:0007669"/>
    <property type="project" value="InterPro"/>
</dbReference>
<gene>
    <name evidence="4" type="ORF">ZIOFF_044078</name>
</gene>